<reference evidence="2 3" key="1">
    <citation type="submission" date="2016-07" db="EMBL/GenBank/DDBJ databases">
        <title>Characterization of three bacteriophages infecting bacteria isolated from shrimp culture pond water.</title>
        <authorList>
            <person name="Khoa H.V."/>
        </authorList>
    </citation>
    <scope>NUCLEOTIDE SEQUENCE [LARGE SCALE GENOMIC DNA]</scope>
</reference>
<feature type="region of interest" description="Disordered" evidence="1">
    <location>
        <begin position="61"/>
        <end position="86"/>
    </location>
</feature>
<evidence type="ECO:0000256" key="1">
    <source>
        <dbReference type="SAM" id="MobiDB-lite"/>
    </source>
</evidence>
<feature type="compositionally biased region" description="Acidic residues" evidence="1">
    <location>
        <begin position="61"/>
        <end position="75"/>
    </location>
</feature>
<dbReference type="Proteomes" id="UP000224877">
    <property type="component" value="Segment"/>
</dbReference>
<evidence type="ECO:0000313" key="3">
    <source>
        <dbReference type="Proteomes" id="UP000224877"/>
    </source>
</evidence>
<sequence length="148" mass="16839">MNSLESYYLAECAEEKIYNNVSLMFESKLDGDELEMKDVDGDGEMDEFYLLMGNIIDDELEKQFPSDEEDEEETNESVKARAPKLKGKALKARKAKANIMRSIMAEKEVQEAVSRLKAILMRKAKSISSSNGFNNRQVQKAFKGKIKI</sequence>
<protein>
    <submittedName>
        <fullName evidence="2">Uncharacterized protein</fullName>
    </submittedName>
</protein>
<accession>A0A1B4XWZ1</accession>
<gene>
    <name evidence="2" type="ORF">BPT24_195</name>
</gene>
<evidence type="ECO:0000313" key="2">
    <source>
        <dbReference type="EMBL" id="BAV39319.1"/>
    </source>
</evidence>
<name>A0A1B4XWZ1_9CAUD</name>
<organism evidence="2 3">
    <name type="scientific">Tenacibaculum phage pT24</name>
    <dbReference type="NCBI Taxonomy" id="1880590"/>
    <lineage>
        <taxon>Viruses</taxon>
        <taxon>Duplodnaviria</taxon>
        <taxon>Heunggongvirae</taxon>
        <taxon>Uroviricota</taxon>
        <taxon>Caudoviricetes</taxon>
        <taxon>Kungbxnavirus</taxon>
        <taxon>Kungbxnavirus pT24</taxon>
    </lineage>
</organism>
<keyword evidence="3" id="KW-1185">Reference proteome</keyword>
<dbReference type="EMBL" id="LC168164">
    <property type="protein sequence ID" value="BAV39319.1"/>
    <property type="molecule type" value="Genomic_DNA"/>
</dbReference>
<proteinExistence type="predicted"/>